<organism evidence="1 2">
    <name type="scientific">Bondarzewia mesenterica</name>
    <dbReference type="NCBI Taxonomy" id="1095465"/>
    <lineage>
        <taxon>Eukaryota</taxon>
        <taxon>Fungi</taxon>
        <taxon>Dikarya</taxon>
        <taxon>Basidiomycota</taxon>
        <taxon>Agaricomycotina</taxon>
        <taxon>Agaricomycetes</taxon>
        <taxon>Russulales</taxon>
        <taxon>Bondarzewiaceae</taxon>
        <taxon>Bondarzewia</taxon>
    </lineage>
</organism>
<gene>
    <name evidence="1" type="ORF">EW146_g5567</name>
</gene>
<dbReference type="Proteomes" id="UP000310158">
    <property type="component" value="Unassembled WGS sequence"/>
</dbReference>
<keyword evidence="2" id="KW-1185">Reference proteome</keyword>
<sequence length="95" mass="10717">MPIATVERETADAQDSITLFFHKNKDKYDAPSAKVFSCGLDEIKACIVELEVKLKSEDPEEVAKDEIAVKIKQEKLAKVKKDISILEAFYKNTNN</sequence>
<name>A0A4S4LR58_9AGAM</name>
<protein>
    <submittedName>
        <fullName evidence="1">Uncharacterized protein</fullName>
    </submittedName>
</protein>
<dbReference type="EMBL" id="SGPL01000247">
    <property type="protein sequence ID" value="THH14819.1"/>
    <property type="molecule type" value="Genomic_DNA"/>
</dbReference>
<comment type="caution">
    <text evidence="1">The sequence shown here is derived from an EMBL/GenBank/DDBJ whole genome shotgun (WGS) entry which is preliminary data.</text>
</comment>
<reference evidence="1 2" key="1">
    <citation type="submission" date="2019-02" db="EMBL/GenBank/DDBJ databases">
        <title>Genome sequencing of the rare red list fungi Bondarzewia mesenterica.</title>
        <authorList>
            <person name="Buettner E."/>
            <person name="Kellner H."/>
        </authorList>
    </citation>
    <scope>NUCLEOTIDE SEQUENCE [LARGE SCALE GENOMIC DNA]</scope>
    <source>
        <strain evidence="1 2">DSM 108281</strain>
    </source>
</reference>
<dbReference type="AlphaFoldDB" id="A0A4S4LR58"/>
<evidence type="ECO:0000313" key="2">
    <source>
        <dbReference type="Proteomes" id="UP000310158"/>
    </source>
</evidence>
<evidence type="ECO:0000313" key="1">
    <source>
        <dbReference type="EMBL" id="THH14819.1"/>
    </source>
</evidence>
<accession>A0A4S4LR58</accession>
<proteinExistence type="predicted"/>